<organism evidence="2 3">
    <name type="scientific">Pseudomonas soli</name>
    <dbReference type="NCBI Taxonomy" id="1306993"/>
    <lineage>
        <taxon>Bacteria</taxon>
        <taxon>Pseudomonadati</taxon>
        <taxon>Pseudomonadota</taxon>
        <taxon>Gammaproteobacteria</taxon>
        <taxon>Pseudomonadales</taxon>
        <taxon>Pseudomonadaceae</taxon>
        <taxon>Pseudomonas</taxon>
    </lineage>
</organism>
<evidence type="ECO:0000313" key="3">
    <source>
        <dbReference type="Proteomes" id="UP001209279"/>
    </source>
</evidence>
<dbReference type="AlphaFoldDB" id="A0AAJ5MHV6"/>
<evidence type="ECO:0000313" key="2">
    <source>
        <dbReference type="EMBL" id="UXZ43970.1"/>
    </source>
</evidence>
<keyword evidence="1" id="KW-0812">Transmembrane</keyword>
<accession>A0AAJ5MHV6</accession>
<dbReference type="EMBL" id="CP083803">
    <property type="protein sequence ID" value="UXZ43970.1"/>
    <property type="molecule type" value="Genomic_DNA"/>
</dbReference>
<dbReference type="RefSeq" id="WP_110605093.1">
    <property type="nucleotide sequence ID" value="NZ_CATKPM010000044.1"/>
</dbReference>
<feature type="transmembrane region" description="Helical" evidence="1">
    <location>
        <begin position="84"/>
        <end position="102"/>
    </location>
</feature>
<sequence>MDLSLLQSLKLEIISATGLSRDALHIYVGLALLVSASCLTRRSLGSLSSWMVVLAGACLIELFDLMDDKASLGYWRWHASLHDIANTLFWPTIFVVIYRFRLMKA</sequence>
<reference evidence="2" key="1">
    <citation type="submission" date="2021-08" db="EMBL/GenBank/DDBJ databases">
        <authorList>
            <person name="Yaryura P.M."/>
            <person name="Bianco M.I."/>
            <person name="Morais C."/>
            <person name="Setubal J.C."/>
        </authorList>
    </citation>
    <scope>NUCLEOTIDE SEQUENCE</scope>
    <source>
        <strain evidence="2">AP1</strain>
    </source>
</reference>
<feature type="transmembrane region" description="Helical" evidence="1">
    <location>
        <begin position="47"/>
        <end position="64"/>
    </location>
</feature>
<feature type="transmembrane region" description="Helical" evidence="1">
    <location>
        <begin position="24"/>
        <end position="40"/>
    </location>
</feature>
<evidence type="ECO:0000256" key="1">
    <source>
        <dbReference type="SAM" id="Phobius"/>
    </source>
</evidence>
<proteinExistence type="predicted"/>
<keyword evidence="1" id="KW-0472">Membrane</keyword>
<name>A0AAJ5MHV6_9PSED</name>
<protein>
    <submittedName>
        <fullName evidence="2">Uncharacterized protein</fullName>
    </submittedName>
</protein>
<keyword evidence="1" id="KW-1133">Transmembrane helix</keyword>
<dbReference type="Proteomes" id="UP001209279">
    <property type="component" value="Chromosome"/>
</dbReference>
<gene>
    <name evidence="2" type="ORF">K7K07_18065</name>
</gene>